<dbReference type="Pfam" id="PF13041">
    <property type="entry name" value="PPR_2"/>
    <property type="match status" value="1"/>
</dbReference>
<feature type="repeat" description="PPR" evidence="2">
    <location>
        <begin position="274"/>
        <end position="308"/>
    </location>
</feature>
<gene>
    <name evidence="4" type="ORF">J5N97_015512</name>
</gene>
<dbReference type="GO" id="GO:0008270">
    <property type="term" value="F:zinc ion binding"/>
    <property type="evidence" value="ECO:0007669"/>
    <property type="project" value="InterPro"/>
</dbReference>
<protein>
    <recommendedName>
        <fullName evidence="3">DYW domain-containing protein</fullName>
    </recommendedName>
</protein>
<sequence length="512" mass="57381">MDIIVFVTTLLSRARTQKHAAQIHGYLTTGNQLPNPVLHTQLINLYAHCGFTTEALLTFESIKKHSNIITWTSLITHLSQSHKPLQALQLFSQILASTSLRPNQFTLSAVLPACSETGSIARGQQVHALARKLRLESDVFVASALLDMYAKCADMASSRKVFDEMPLRNLVSWNSLLVGFTQNKRHDMAMETFREMCAECSVCLDEVNVSSVLSACAGSGADGGLSFGRGVHASVVKVGMESVAYVRNSLIDMYNKCGCFQVAVEMFDRMRDRDVVTWNVMMMGLVHSDEAEEACKYFWAMRRDGMVPDEASFSTALHACANLATWCHGAAVHNQIFKAGLERNPCVASSLITMYAKCGCLNDAQRAFDESRDHVNVVSWTAMIAAFQQHGRVHDQSHGQTKEIYEMLAKLQELVRHEGYVADTQYAVNDVGDEECKEQRLLYHSERLALAFGLINLPENAPIRIKKNLRTCGDCHAFMKLISRIVCREIVLRDTKRFHHFFDGSCSCRDYW</sequence>
<evidence type="ECO:0000256" key="1">
    <source>
        <dbReference type="ARBA" id="ARBA00022737"/>
    </source>
</evidence>
<dbReference type="InterPro" id="IPR002885">
    <property type="entry name" value="PPR_rpt"/>
</dbReference>
<dbReference type="InterPro" id="IPR032867">
    <property type="entry name" value="DYW_dom"/>
</dbReference>
<dbReference type="PROSITE" id="PS51375">
    <property type="entry name" value="PPR"/>
    <property type="match status" value="2"/>
</dbReference>
<comment type="caution">
    <text evidence="4">The sequence shown here is derived from an EMBL/GenBank/DDBJ whole genome shotgun (WGS) entry which is preliminary data.</text>
</comment>
<proteinExistence type="predicted"/>
<dbReference type="Pfam" id="PF01535">
    <property type="entry name" value="PPR"/>
    <property type="match status" value="4"/>
</dbReference>
<dbReference type="Proteomes" id="UP001085076">
    <property type="component" value="Miscellaneous, Linkage group lg03"/>
</dbReference>
<evidence type="ECO:0000313" key="4">
    <source>
        <dbReference type="EMBL" id="KAJ0980038.1"/>
    </source>
</evidence>
<evidence type="ECO:0000313" key="5">
    <source>
        <dbReference type="Proteomes" id="UP001085076"/>
    </source>
</evidence>
<evidence type="ECO:0000259" key="3">
    <source>
        <dbReference type="Pfam" id="PF14432"/>
    </source>
</evidence>
<reference evidence="4" key="2">
    <citation type="journal article" date="2022" name="Hortic Res">
        <title>The genome of Dioscorea zingiberensis sheds light on the biosynthesis, origin and evolution of the medicinally important diosgenin saponins.</title>
        <authorList>
            <person name="Li Y."/>
            <person name="Tan C."/>
            <person name="Li Z."/>
            <person name="Guo J."/>
            <person name="Li S."/>
            <person name="Chen X."/>
            <person name="Wang C."/>
            <person name="Dai X."/>
            <person name="Yang H."/>
            <person name="Song W."/>
            <person name="Hou L."/>
            <person name="Xu J."/>
            <person name="Tong Z."/>
            <person name="Xu A."/>
            <person name="Yuan X."/>
            <person name="Wang W."/>
            <person name="Yang Q."/>
            <person name="Chen L."/>
            <person name="Sun Z."/>
            <person name="Wang K."/>
            <person name="Pan B."/>
            <person name="Chen J."/>
            <person name="Bao Y."/>
            <person name="Liu F."/>
            <person name="Qi X."/>
            <person name="Gang D.R."/>
            <person name="Wen J."/>
            <person name="Li J."/>
        </authorList>
    </citation>
    <scope>NUCLEOTIDE SEQUENCE</scope>
    <source>
        <strain evidence="4">Dzin_1.0</strain>
    </source>
</reference>
<evidence type="ECO:0000256" key="2">
    <source>
        <dbReference type="PROSITE-ProRule" id="PRU00708"/>
    </source>
</evidence>
<reference evidence="4" key="1">
    <citation type="submission" date="2021-03" db="EMBL/GenBank/DDBJ databases">
        <authorList>
            <person name="Li Z."/>
            <person name="Yang C."/>
        </authorList>
    </citation>
    <scope>NUCLEOTIDE SEQUENCE</scope>
    <source>
        <strain evidence="4">Dzin_1.0</strain>
        <tissue evidence="4">Leaf</tissue>
    </source>
</reference>
<dbReference type="Pfam" id="PF14432">
    <property type="entry name" value="DYW_deaminase"/>
    <property type="match status" value="1"/>
</dbReference>
<feature type="repeat" description="PPR" evidence="2">
    <location>
        <begin position="169"/>
        <end position="199"/>
    </location>
</feature>
<dbReference type="Gene3D" id="1.25.40.10">
    <property type="entry name" value="Tetratricopeptide repeat domain"/>
    <property type="match status" value="4"/>
</dbReference>
<dbReference type="FunFam" id="1.25.40.10:FF:000344">
    <property type="entry name" value="Pentatricopeptide repeat-containing protein"/>
    <property type="match status" value="1"/>
</dbReference>
<dbReference type="EMBL" id="JAGGNH010000003">
    <property type="protein sequence ID" value="KAJ0980038.1"/>
    <property type="molecule type" value="Genomic_DNA"/>
</dbReference>
<dbReference type="FunFam" id="1.25.40.10:FF:000196">
    <property type="entry name" value="Pentatricopeptide repeat-containing protein At4g14850"/>
    <property type="match status" value="1"/>
</dbReference>
<dbReference type="InterPro" id="IPR050421">
    <property type="entry name" value="PPR"/>
</dbReference>
<dbReference type="InterPro" id="IPR011990">
    <property type="entry name" value="TPR-like_helical_dom_sf"/>
</dbReference>
<organism evidence="4 5">
    <name type="scientific">Dioscorea zingiberensis</name>
    <dbReference type="NCBI Taxonomy" id="325984"/>
    <lineage>
        <taxon>Eukaryota</taxon>
        <taxon>Viridiplantae</taxon>
        <taxon>Streptophyta</taxon>
        <taxon>Embryophyta</taxon>
        <taxon>Tracheophyta</taxon>
        <taxon>Spermatophyta</taxon>
        <taxon>Magnoliopsida</taxon>
        <taxon>Liliopsida</taxon>
        <taxon>Dioscoreales</taxon>
        <taxon>Dioscoreaceae</taxon>
        <taxon>Dioscorea</taxon>
    </lineage>
</organism>
<keyword evidence="5" id="KW-1185">Reference proteome</keyword>
<dbReference type="NCBIfam" id="TIGR00756">
    <property type="entry name" value="PPR"/>
    <property type="match status" value="3"/>
</dbReference>
<keyword evidence="1" id="KW-0677">Repeat</keyword>
<dbReference type="PANTHER" id="PTHR47928">
    <property type="entry name" value="REPEAT-CONTAINING PROTEIN, PUTATIVE-RELATED"/>
    <property type="match status" value="1"/>
</dbReference>
<dbReference type="OrthoDB" id="1853681at2759"/>
<name>A0A9D5CVG1_9LILI</name>
<accession>A0A9D5CVG1</accession>
<dbReference type="AlphaFoldDB" id="A0A9D5CVG1"/>
<dbReference type="PANTHER" id="PTHR47928:SF207">
    <property type="entry name" value="PENTATRICOPEPTIDE REPEAT-CONTAINING PROTEIN"/>
    <property type="match status" value="1"/>
</dbReference>
<feature type="domain" description="DYW" evidence="3">
    <location>
        <begin position="419"/>
        <end position="512"/>
    </location>
</feature>